<organism evidence="1">
    <name type="scientific">Caldiarchaeum subterraneum</name>
    <dbReference type="NCBI Taxonomy" id="311458"/>
    <lineage>
        <taxon>Archaea</taxon>
        <taxon>Nitrososphaerota</taxon>
        <taxon>Candidatus Caldarchaeales</taxon>
        <taxon>Candidatus Caldarchaeaceae</taxon>
        <taxon>Candidatus Caldarchaeum</taxon>
    </lineage>
</organism>
<evidence type="ECO:0000313" key="1">
    <source>
        <dbReference type="EMBL" id="HHK68847.1"/>
    </source>
</evidence>
<accession>A0A7C5Q795</accession>
<dbReference type="Gene3D" id="1.10.3480.10">
    <property type="entry name" value="TorD-like"/>
    <property type="match status" value="1"/>
</dbReference>
<dbReference type="InterPro" id="IPR036411">
    <property type="entry name" value="TorD-like_sf"/>
</dbReference>
<dbReference type="SUPFAM" id="SSF89155">
    <property type="entry name" value="TorD-like"/>
    <property type="match status" value="1"/>
</dbReference>
<proteinExistence type="predicted"/>
<comment type="caution">
    <text evidence="1">The sequence shown here is derived from an EMBL/GenBank/DDBJ whole genome shotgun (WGS) entry which is preliminary data.</text>
</comment>
<name>A0A7C5Q795_CALS0</name>
<dbReference type="AlphaFoldDB" id="A0A7C5Q795"/>
<sequence>MLPFDRFQRASFYAAILTFFEKLVNEERPPYEITAFFESLGVELPDFSGEDLKQASEYLKMFRASIVRLDISPVAREHLPSHIRLFMESHGYTAAEPFDGIISMTAFAARLAIDAYTAHLTDGDKALELERTLHRFNKTHLIPALANTKPQNQKLHQAIQEMARLVAADSGVLLKRLTQV</sequence>
<gene>
    <name evidence="1" type="ORF">ENM11_06830</name>
</gene>
<protein>
    <submittedName>
        <fullName evidence="1">Uncharacterized protein</fullName>
    </submittedName>
</protein>
<reference evidence="1" key="1">
    <citation type="journal article" date="2020" name="mSystems">
        <title>Genome- and Community-Level Interaction Insights into Carbon Utilization and Element Cycling Functions of Hydrothermarchaeota in Hydrothermal Sediment.</title>
        <authorList>
            <person name="Zhou Z."/>
            <person name="Liu Y."/>
            <person name="Xu W."/>
            <person name="Pan J."/>
            <person name="Luo Z.H."/>
            <person name="Li M."/>
        </authorList>
    </citation>
    <scope>NUCLEOTIDE SEQUENCE [LARGE SCALE GENOMIC DNA]</scope>
    <source>
        <strain evidence="1">SpSt-1056</strain>
    </source>
</reference>
<dbReference type="EMBL" id="DRWN01000057">
    <property type="protein sequence ID" value="HHK68847.1"/>
    <property type="molecule type" value="Genomic_DNA"/>
</dbReference>